<dbReference type="AlphaFoldDB" id="B6HHE6"/>
<dbReference type="VEuPathDB" id="FungiDB:PCH_Pc20g14630"/>
<name>B6HHE6_PENRW</name>
<accession>B6HHE6</accession>
<protein>
    <submittedName>
        <fullName evidence="2">Uncharacterized protein</fullName>
    </submittedName>
</protein>
<proteinExistence type="predicted"/>
<feature type="compositionally biased region" description="Polar residues" evidence="1">
    <location>
        <begin position="27"/>
        <end position="46"/>
    </location>
</feature>
<dbReference type="OrthoDB" id="4315256at2759"/>
<organism evidence="2 3">
    <name type="scientific">Penicillium rubens (strain ATCC 28089 / DSM 1075 / NRRL 1951 / Wisconsin 54-1255)</name>
    <name type="common">Penicillium chrysogenum</name>
    <dbReference type="NCBI Taxonomy" id="500485"/>
    <lineage>
        <taxon>Eukaryota</taxon>
        <taxon>Fungi</taxon>
        <taxon>Dikarya</taxon>
        <taxon>Ascomycota</taxon>
        <taxon>Pezizomycotina</taxon>
        <taxon>Eurotiomycetes</taxon>
        <taxon>Eurotiomycetidae</taxon>
        <taxon>Eurotiales</taxon>
        <taxon>Aspergillaceae</taxon>
        <taxon>Penicillium</taxon>
        <taxon>Penicillium chrysogenum species complex</taxon>
    </lineage>
</organism>
<dbReference type="EMBL" id="AM920435">
    <property type="protein sequence ID" value="CAP86792.1"/>
    <property type="molecule type" value="Genomic_DNA"/>
</dbReference>
<gene>
    <name evidence="2" type="ORF">Pc20g14630</name>
    <name evidence="2" type="ORF">PCH_Pc20g14630</name>
</gene>
<dbReference type="HOGENOM" id="CLU_2264612_0_0_1"/>
<evidence type="ECO:0000256" key="1">
    <source>
        <dbReference type="SAM" id="MobiDB-lite"/>
    </source>
</evidence>
<evidence type="ECO:0000313" key="3">
    <source>
        <dbReference type="Proteomes" id="UP000000724"/>
    </source>
</evidence>
<keyword evidence="3" id="KW-1185">Reference proteome</keyword>
<evidence type="ECO:0000313" key="2">
    <source>
        <dbReference type="EMBL" id="CAP86792.1"/>
    </source>
</evidence>
<feature type="region of interest" description="Disordered" evidence="1">
    <location>
        <begin position="1"/>
        <end position="58"/>
    </location>
</feature>
<sequence>MSEKNAPLGASNAIKSRSTDAGKDTSVKNPQTSAVKAETTGSGSHSSPKKRRKVNHGRDISAGTYLFKELALLTGFCSCGTAYDLRLGTTPLSPLSLFTTRHV</sequence>
<dbReference type="Proteomes" id="UP000000724">
    <property type="component" value="Contig Pc00c20"/>
</dbReference>
<reference evidence="2 3" key="1">
    <citation type="journal article" date="2008" name="Nat. Biotechnol.">
        <title>Genome sequencing and analysis of the filamentous fungus Penicillium chrysogenum.</title>
        <authorList>
            <person name="van den Berg M.A."/>
            <person name="Albang R."/>
            <person name="Albermann K."/>
            <person name="Badger J.H."/>
            <person name="Daran J.-M."/>
            <person name="Driessen A.J.M."/>
            <person name="Garcia-Estrada C."/>
            <person name="Fedorova N.D."/>
            <person name="Harris D.M."/>
            <person name="Heijne W.H.M."/>
            <person name="Joardar V.S."/>
            <person name="Kiel J.A.K.W."/>
            <person name="Kovalchuk A."/>
            <person name="Martin J.F."/>
            <person name="Nierman W.C."/>
            <person name="Nijland J.G."/>
            <person name="Pronk J.T."/>
            <person name="Roubos J.A."/>
            <person name="van der Klei I.J."/>
            <person name="van Peij N.N.M.E."/>
            <person name="Veenhuis M."/>
            <person name="von Doehren H."/>
            <person name="Wagner C."/>
            <person name="Wortman J.R."/>
            <person name="Bovenberg R.A.L."/>
        </authorList>
    </citation>
    <scope>NUCLEOTIDE SEQUENCE [LARGE SCALE GENOMIC DNA]</scope>
    <source>
        <strain evidence="3">ATCC 28089 / DSM 1075 / NRRL 1951 / Wisconsin 54-1255</strain>
    </source>
</reference>
<feature type="compositionally biased region" description="Basic and acidic residues" evidence="1">
    <location>
        <begin position="17"/>
        <end position="26"/>
    </location>
</feature>